<dbReference type="Proteomes" id="UP000230447">
    <property type="component" value="Unassembled WGS sequence"/>
</dbReference>
<evidence type="ECO:0000256" key="1">
    <source>
        <dbReference type="ARBA" id="ARBA00004141"/>
    </source>
</evidence>
<feature type="transmembrane region" description="Helical" evidence="6">
    <location>
        <begin position="45"/>
        <end position="65"/>
    </location>
</feature>
<keyword evidence="2 6" id="KW-0812">Transmembrane</keyword>
<keyword evidence="4 6" id="KW-1133">Transmembrane helix</keyword>
<sequence>MIQNIKQKFSFGLIIPAILLTLVGLLSIYSSSISRGDFSLFKKQIIWIIFSLVIFFLVSLLDLRFLKNNSKIILAAYSVSLMTLLGLLIVAPVVRGIKGWYQIGPFALDPEPLAAIILILLLSKFFSKRHEELSLFRTIIFSALYALVPVFLIVLQPDLGSALSFIAVWLGIVIFSGVRLKHLLFLGLIFILVAGFSWQFLLEDYHKQRIVSFVNPQIDTQGISWSQNQSKIAVGSGGLIGKGFGKGSQTQRGFLSEPKSDFIFSAIAEEFGFLGSIFILGLLFCLLYLITQSAFLAQNNFLRLYSAGFAFLILAQSFINIGMCLGLFPVVGIPLPFVSYGGSYLLAFYLGLGILTSLKRT</sequence>
<feature type="transmembrane region" description="Helical" evidence="6">
    <location>
        <begin position="72"/>
        <end position="94"/>
    </location>
</feature>
<dbReference type="EMBL" id="PCSB01000024">
    <property type="protein sequence ID" value="PIP31873.1"/>
    <property type="molecule type" value="Genomic_DNA"/>
</dbReference>
<evidence type="ECO:0000256" key="2">
    <source>
        <dbReference type="ARBA" id="ARBA00022692"/>
    </source>
</evidence>
<dbReference type="AlphaFoldDB" id="A0A2G9ZFC9"/>
<gene>
    <name evidence="7" type="ORF">COX24_01245</name>
</gene>
<comment type="subcellular location">
    <subcellularLocation>
        <location evidence="1">Membrane</location>
        <topology evidence="1">Multi-pass membrane protein</topology>
    </subcellularLocation>
</comment>
<evidence type="ECO:0008006" key="9">
    <source>
        <dbReference type="Google" id="ProtNLM"/>
    </source>
</evidence>
<dbReference type="PANTHER" id="PTHR30474:SF1">
    <property type="entry name" value="PEPTIDOGLYCAN GLYCOSYLTRANSFERASE MRDB"/>
    <property type="match status" value="1"/>
</dbReference>
<keyword evidence="3" id="KW-0133">Cell shape</keyword>
<feature type="transmembrane region" description="Helical" evidence="6">
    <location>
        <begin position="12"/>
        <end position="33"/>
    </location>
</feature>
<feature type="transmembrane region" description="Helical" evidence="6">
    <location>
        <begin position="337"/>
        <end position="358"/>
    </location>
</feature>
<feature type="transmembrane region" description="Helical" evidence="6">
    <location>
        <begin position="302"/>
        <end position="331"/>
    </location>
</feature>
<proteinExistence type="predicted"/>
<dbReference type="GO" id="GO:0008360">
    <property type="term" value="P:regulation of cell shape"/>
    <property type="evidence" value="ECO:0007669"/>
    <property type="project" value="UniProtKB-KW"/>
</dbReference>
<dbReference type="Pfam" id="PF01098">
    <property type="entry name" value="FTSW_RODA_SPOVE"/>
    <property type="match status" value="1"/>
</dbReference>
<reference evidence="7 8" key="1">
    <citation type="submission" date="2017-09" db="EMBL/GenBank/DDBJ databases">
        <title>Depth-based differentiation of microbial function through sediment-hosted aquifers and enrichment of novel symbionts in the deep terrestrial subsurface.</title>
        <authorList>
            <person name="Probst A.J."/>
            <person name="Ladd B."/>
            <person name="Jarett J.K."/>
            <person name="Geller-Mcgrath D.E."/>
            <person name="Sieber C.M."/>
            <person name="Emerson J.B."/>
            <person name="Anantharaman K."/>
            <person name="Thomas B.C."/>
            <person name="Malmstrom R."/>
            <person name="Stieglmeier M."/>
            <person name="Klingl A."/>
            <person name="Woyke T."/>
            <person name="Ryan C.M."/>
            <person name="Banfield J.F."/>
        </authorList>
    </citation>
    <scope>NUCLEOTIDE SEQUENCE [LARGE SCALE GENOMIC DNA]</scope>
    <source>
        <strain evidence="7">CG23_combo_of_CG06-09_8_20_14_all_37_87_8</strain>
    </source>
</reference>
<feature type="transmembrane region" description="Helical" evidence="6">
    <location>
        <begin position="183"/>
        <end position="201"/>
    </location>
</feature>
<dbReference type="GO" id="GO:0015648">
    <property type="term" value="F:lipid-linked peptidoglycan transporter activity"/>
    <property type="evidence" value="ECO:0007669"/>
    <property type="project" value="TreeGrafter"/>
</dbReference>
<protein>
    <recommendedName>
        <fullName evidence="9">Rod shape-determining protein RodA</fullName>
    </recommendedName>
</protein>
<dbReference type="GO" id="GO:0005886">
    <property type="term" value="C:plasma membrane"/>
    <property type="evidence" value="ECO:0007669"/>
    <property type="project" value="TreeGrafter"/>
</dbReference>
<feature type="transmembrane region" description="Helical" evidence="6">
    <location>
        <begin position="271"/>
        <end position="290"/>
    </location>
</feature>
<keyword evidence="5 6" id="KW-0472">Membrane</keyword>
<evidence type="ECO:0000256" key="5">
    <source>
        <dbReference type="ARBA" id="ARBA00023136"/>
    </source>
</evidence>
<evidence type="ECO:0000256" key="3">
    <source>
        <dbReference type="ARBA" id="ARBA00022960"/>
    </source>
</evidence>
<dbReference type="GO" id="GO:0051301">
    <property type="term" value="P:cell division"/>
    <property type="evidence" value="ECO:0007669"/>
    <property type="project" value="InterPro"/>
</dbReference>
<dbReference type="GO" id="GO:0032153">
    <property type="term" value="C:cell division site"/>
    <property type="evidence" value="ECO:0007669"/>
    <property type="project" value="TreeGrafter"/>
</dbReference>
<name>A0A2G9ZFC9_9BACT</name>
<evidence type="ECO:0000256" key="6">
    <source>
        <dbReference type="SAM" id="Phobius"/>
    </source>
</evidence>
<feature type="transmembrane region" description="Helical" evidence="6">
    <location>
        <begin position="161"/>
        <end position="178"/>
    </location>
</feature>
<evidence type="ECO:0000256" key="4">
    <source>
        <dbReference type="ARBA" id="ARBA00022989"/>
    </source>
</evidence>
<dbReference type="PANTHER" id="PTHR30474">
    <property type="entry name" value="CELL CYCLE PROTEIN"/>
    <property type="match status" value="1"/>
</dbReference>
<comment type="caution">
    <text evidence="7">The sequence shown here is derived from an EMBL/GenBank/DDBJ whole genome shotgun (WGS) entry which is preliminary data.</text>
</comment>
<feature type="transmembrane region" description="Helical" evidence="6">
    <location>
        <begin position="134"/>
        <end position="155"/>
    </location>
</feature>
<accession>A0A2G9ZFC9</accession>
<feature type="transmembrane region" description="Helical" evidence="6">
    <location>
        <begin position="100"/>
        <end position="122"/>
    </location>
</feature>
<evidence type="ECO:0000313" key="8">
    <source>
        <dbReference type="Proteomes" id="UP000230447"/>
    </source>
</evidence>
<dbReference type="InterPro" id="IPR001182">
    <property type="entry name" value="FtsW/RodA"/>
</dbReference>
<evidence type="ECO:0000313" key="7">
    <source>
        <dbReference type="EMBL" id="PIP31873.1"/>
    </source>
</evidence>
<organism evidence="7 8">
    <name type="scientific">bacterium (Candidatus Gribaldobacteria) CG23_combo_of_CG06-09_8_20_14_all_37_87_8</name>
    <dbReference type="NCBI Taxonomy" id="2014278"/>
    <lineage>
        <taxon>Bacteria</taxon>
        <taxon>Candidatus Gribaldobacteria</taxon>
    </lineage>
</organism>